<evidence type="ECO:0000256" key="3">
    <source>
        <dbReference type="ARBA" id="ARBA00023080"/>
    </source>
</evidence>
<evidence type="ECO:0000256" key="1">
    <source>
        <dbReference type="ARBA" id="ARBA00006581"/>
    </source>
</evidence>
<evidence type="ECO:0000256" key="2">
    <source>
        <dbReference type="ARBA" id="ARBA00012379"/>
    </source>
</evidence>
<dbReference type="SUPFAM" id="SSF51283">
    <property type="entry name" value="dUTPase-like"/>
    <property type="match status" value="1"/>
</dbReference>
<accession>A0A1F7VDR1</accession>
<evidence type="ECO:0000256" key="4">
    <source>
        <dbReference type="ARBA" id="ARBA00047686"/>
    </source>
</evidence>
<protein>
    <recommendedName>
        <fullName evidence="2">dUTP diphosphatase</fullName>
        <ecNumber evidence="2">3.6.1.23</ecNumber>
    </recommendedName>
</protein>
<organism evidence="6 7">
    <name type="scientific">Candidatus Uhrbacteria bacterium RIFCSPLOWO2_02_FULL_51_9</name>
    <dbReference type="NCBI Taxonomy" id="1802410"/>
    <lineage>
        <taxon>Bacteria</taxon>
        <taxon>Candidatus Uhriibacteriota</taxon>
    </lineage>
</organism>
<dbReference type="EC" id="3.6.1.23" evidence="2"/>
<dbReference type="STRING" id="1802410.A3H75_03340"/>
<dbReference type="GO" id="GO:0006226">
    <property type="term" value="P:dUMP biosynthetic process"/>
    <property type="evidence" value="ECO:0007669"/>
    <property type="project" value="InterPro"/>
</dbReference>
<dbReference type="NCBIfam" id="TIGR00576">
    <property type="entry name" value="dut"/>
    <property type="match status" value="1"/>
</dbReference>
<dbReference type="Gene3D" id="2.70.40.10">
    <property type="match status" value="1"/>
</dbReference>
<comment type="similarity">
    <text evidence="1">Belongs to the dUTPase family.</text>
</comment>
<evidence type="ECO:0000313" key="6">
    <source>
        <dbReference type="EMBL" id="OGL88573.1"/>
    </source>
</evidence>
<dbReference type="GO" id="GO:0046081">
    <property type="term" value="P:dUTP catabolic process"/>
    <property type="evidence" value="ECO:0007669"/>
    <property type="project" value="InterPro"/>
</dbReference>
<dbReference type="AlphaFoldDB" id="A0A1F7VDR1"/>
<dbReference type="Pfam" id="PF00692">
    <property type="entry name" value="dUTPase"/>
    <property type="match status" value="1"/>
</dbReference>
<dbReference type="EMBL" id="MGES01000040">
    <property type="protein sequence ID" value="OGL88573.1"/>
    <property type="molecule type" value="Genomic_DNA"/>
</dbReference>
<dbReference type="PANTHER" id="PTHR11241:SF0">
    <property type="entry name" value="DEOXYURIDINE 5'-TRIPHOSPHATE NUCLEOTIDOHYDROLASE"/>
    <property type="match status" value="1"/>
</dbReference>
<dbReference type="GO" id="GO:0004170">
    <property type="term" value="F:dUTP diphosphatase activity"/>
    <property type="evidence" value="ECO:0007669"/>
    <property type="project" value="UniProtKB-EC"/>
</dbReference>
<evidence type="ECO:0000313" key="7">
    <source>
        <dbReference type="Proteomes" id="UP000176678"/>
    </source>
</evidence>
<dbReference type="PANTHER" id="PTHR11241">
    <property type="entry name" value="DEOXYURIDINE 5'-TRIPHOSPHATE NUCLEOTIDOHYDROLASE"/>
    <property type="match status" value="1"/>
</dbReference>
<dbReference type="InterPro" id="IPR036157">
    <property type="entry name" value="dUTPase-like_sf"/>
</dbReference>
<dbReference type="Proteomes" id="UP000176678">
    <property type="component" value="Unassembled WGS sequence"/>
</dbReference>
<keyword evidence="3" id="KW-0546">Nucleotide metabolism</keyword>
<feature type="domain" description="dUTPase-like" evidence="5">
    <location>
        <begin position="12"/>
        <end position="140"/>
    </location>
</feature>
<reference evidence="6 7" key="1">
    <citation type="journal article" date="2016" name="Nat. Commun.">
        <title>Thousands of microbial genomes shed light on interconnected biogeochemical processes in an aquifer system.</title>
        <authorList>
            <person name="Anantharaman K."/>
            <person name="Brown C.T."/>
            <person name="Hug L.A."/>
            <person name="Sharon I."/>
            <person name="Castelle C.J."/>
            <person name="Probst A.J."/>
            <person name="Thomas B.C."/>
            <person name="Singh A."/>
            <person name="Wilkins M.J."/>
            <person name="Karaoz U."/>
            <person name="Brodie E.L."/>
            <person name="Williams K.H."/>
            <person name="Hubbard S.S."/>
            <person name="Banfield J.F."/>
        </authorList>
    </citation>
    <scope>NUCLEOTIDE SEQUENCE [LARGE SCALE GENOMIC DNA]</scope>
</reference>
<dbReference type="GO" id="GO:0000287">
    <property type="term" value="F:magnesium ion binding"/>
    <property type="evidence" value="ECO:0007669"/>
    <property type="project" value="InterPro"/>
</dbReference>
<sequence length="143" mass="15720">MLVKITRIDESLPLPEYKTDGAVGFDLYARRAMRIAPGESVRIPANVIIQTPPGYLLLLAARSSLSKKHGLMLANGIGVIDQDFCGPEDEIQLAIINVGNETHFIERGERLVQGILIQIERAEWDETEIQAPTRGGFGTTGTY</sequence>
<dbReference type="NCBIfam" id="NF001862">
    <property type="entry name" value="PRK00601.1"/>
    <property type="match status" value="1"/>
</dbReference>
<gene>
    <name evidence="6" type="ORF">A3H75_03340</name>
</gene>
<evidence type="ECO:0000259" key="5">
    <source>
        <dbReference type="Pfam" id="PF00692"/>
    </source>
</evidence>
<comment type="caution">
    <text evidence="6">The sequence shown here is derived from an EMBL/GenBank/DDBJ whole genome shotgun (WGS) entry which is preliminary data.</text>
</comment>
<comment type="catalytic activity">
    <reaction evidence="4">
        <text>dUTP + H2O = dUMP + diphosphate + H(+)</text>
        <dbReference type="Rhea" id="RHEA:10248"/>
        <dbReference type="ChEBI" id="CHEBI:15377"/>
        <dbReference type="ChEBI" id="CHEBI:15378"/>
        <dbReference type="ChEBI" id="CHEBI:33019"/>
        <dbReference type="ChEBI" id="CHEBI:61555"/>
        <dbReference type="ChEBI" id="CHEBI:246422"/>
        <dbReference type="EC" id="3.6.1.23"/>
    </reaction>
</comment>
<proteinExistence type="inferred from homology"/>
<dbReference type="InterPro" id="IPR008181">
    <property type="entry name" value="dUTPase"/>
</dbReference>
<name>A0A1F7VDR1_9BACT</name>
<dbReference type="InterPro" id="IPR029054">
    <property type="entry name" value="dUTPase-like"/>
</dbReference>